<feature type="region of interest" description="Disordered" evidence="1">
    <location>
        <begin position="431"/>
        <end position="490"/>
    </location>
</feature>
<feature type="compositionally biased region" description="Polar residues" evidence="1">
    <location>
        <begin position="472"/>
        <end position="488"/>
    </location>
</feature>
<dbReference type="InterPro" id="IPR013922">
    <property type="entry name" value="Cyclin_PHO80-like"/>
</dbReference>
<feature type="compositionally biased region" description="Polar residues" evidence="1">
    <location>
        <begin position="601"/>
        <end position="610"/>
    </location>
</feature>
<feature type="region of interest" description="Disordered" evidence="1">
    <location>
        <begin position="699"/>
        <end position="724"/>
    </location>
</feature>
<evidence type="ECO:0000256" key="1">
    <source>
        <dbReference type="SAM" id="MobiDB-lite"/>
    </source>
</evidence>
<protein>
    <recommendedName>
        <fullName evidence="4">Cyclin-like domain-containing protein</fullName>
    </recommendedName>
</protein>
<feature type="compositionally biased region" description="Polar residues" evidence="1">
    <location>
        <begin position="628"/>
        <end position="647"/>
    </location>
</feature>
<dbReference type="GO" id="GO:0000307">
    <property type="term" value="C:cyclin-dependent protein kinase holoenzyme complex"/>
    <property type="evidence" value="ECO:0007669"/>
    <property type="project" value="TreeGrafter"/>
</dbReference>
<feature type="compositionally biased region" description="Low complexity" evidence="1">
    <location>
        <begin position="517"/>
        <end position="534"/>
    </location>
</feature>
<dbReference type="GO" id="GO:0005634">
    <property type="term" value="C:nucleus"/>
    <property type="evidence" value="ECO:0007669"/>
    <property type="project" value="TreeGrafter"/>
</dbReference>
<organism evidence="2 3">
    <name type="scientific">Moniliophthora roreri (strain MCA 2997)</name>
    <name type="common">Cocoa frosty pod rot fungus</name>
    <name type="synonym">Crinipellis roreri</name>
    <dbReference type="NCBI Taxonomy" id="1381753"/>
    <lineage>
        <taxon>Eukaryota</taxon>
        <taxon>Fungi</taxon>
        <taxon>Dikarya</taxon>
        <taxon>Basidiomycota</taxon>
        <taxon>Agaricomycotina</taxon>
        <taxon>Agaricomycetes</taxon>
        <taxon>Agaricomycetidae</taxon>
        <taxon>Agaricales</taxon>
        <taxon>Marasmiineae</taxon>
        <taxon>Marasmiaceae</taxon>
        <taxon>Moniliophthora</taxon>
    </lineage>
</organism>
<reference evidence="2 3" key="1">
    <citation type="journal article" date="2014" name="BMC Genomics">
        <title>Genome and secretome analysis of the hemibiotrophic fungal pathogen, Moniliophthora roreri, which causes frosty pod rot disease of cacao: mechanisms of the biotrophic and necrotrophic phases.</title>
        <authorList>
            <person name="Meinhardt L.W."/>
            <person name="Costa G.G.L."/>
            <person name="Thomazella D.P.T."/>
            <person name="Teixeira P.J.P.L."/>
            <person name="Carazzolle M.F."/>
            <person name="Schuster S.C."/>
            <person name="Carlson J.E."/>
            <person name="Guiltinan M.J."/>
            <person name="Mieczkowski P."/>
            <person name="Farmer A."/>
            <person name="Ramaraj T."/>
            <person name="Crozier J."/>
            <person name="Davis R.E."/>
            <person name="Shao J."/>
            <person name="Melnick R.L."/>
            <person name="Pereira G.A.G."/>
            <person name="Bailey B.A."/>
        </authorList>
    </citation>
    <scope>NUCLEOTIDE SEQUENCE [LARGE SCALE GENOMIC DNA]</scope>
    <source>
        <strain evidence="2 3">MCA 2997</strain>
    </source>
</reference>
<dbReference type="GO" id="GO:0019901">
    <property type="term" value="F:protein kinase binding"/>
    <property type="evidence" value="ECO:0007669"/>
    <property type="project" value="InterPro"/>
</dbReference>
<dbReference type="STRING" id="1381753.V2X2Y4"/>
<dbReference type="CDD" id="cd20557">
    <property type="entry name" value="CYCLIN_ScPCL1-like"/>
    <property type="match status" value="1"/>
</dbReference>
<dbReference type="PANTHER" id="PTHR15615:SF27">
    <property type="entry name" value="PHO85 CYCLIN CLG1"/>
    <property type="match status" value="1"/>
</dbReference>
<dbReference type="AlphaFoldDB" id="V2X2Y4"/>
<accession>V2X2Y4</accession>
<dbReference type="Gene3D" id="1.10.472.10">
    <property type="entry name" value="Cyclin-like"/>
    <property type="match status" value="1"/>
</dbReference>
<feature type="region of interest" description="Disordered" evidence="1">
    <location>
        <begin position="503"/>
        <end position="535"/>
    </location>
</feature>
<sequence length="745" mass="83198">MEPVIKLKTLQNFKLLVVSFYTTPSHVPNSSDFAMNAVPALPTELLSSWSIHWHHKSHSHTPLTPPMTASLDRRKMPIHTTLPPIASFDKQILNHHKISAVPPLTPPEDIPPPHYSPSPNRLPPIVSYPSDMVVDDVIVEPKTQQLFFLDSNVAVDWLDFSRTRSAHFIAEKTCEMICYLWFSAPPSDSQSHSKSYSPTLTNSLPLFSQPNSAHSLQFNLNPAFVQFMQKLLETTQVSQSVIVLSLHYIWRLKERNRFTTAASGSEFRIAVAGLMMANKFLDDNTYTNKTWSEVSGIDLNEINRMEREFLVGVDFNLYVDKATYETWLNLLKGLVMAKERDVQQFRKSNRRNARSVRQPGSHITNTPSRYSSSRYRAPTHRARSTSPSSQTARYLPPQYTAAANLSSHHTQAHADVHIPVPRAAEPCTPVVPDAVSVPRSGSKRTAEAAFSPTSASFSDIPTKRPVPISLQIPESSGTIAGPNSSSYSPLDVQSFERMSIDSPAKTLPRSSSHGRRSVTGPTSWPSSSPTRQTSVPETLVTAYALDERRRSAVPQNLYFYSLACSPMEDEDRSRKARLRYHQPPPPSTTYQLPPRPALPANIQSASTSPNDAHLSVPVPTSLPHFNDTVWTRSQPQPHQTHSAQYHQPQPRHAPQTQYLSYLPPPLLHNAAHEPPRYQYQPTQTQQTRLPPMEVEVEGGDGYASDDSSPVQSAPFANAGPPGVGAQFYPTPGPVQRYMWRRSVCQ</sequence>
<evidence type="ECO:0000313" key="2">
    <source>
        <dbReference type="EMBL" id="ESK93498.1"/>
    </source>
</evidence>
<dbReference type="HOGENOM" id="CLU_012798_0_0_1"/>
<comment type="caution">
    <text evidence="2">The sequence shown here is derived from an EMBL/GenBank/DDBJ whole genome shotgun (WGS) entry which is preliminary data.</text>
</comment>
<dbReference type="KEGG" id="mrr:Moror_1690"/>
<evidence type="ECO:0008006" key="4">
    <source>
        <dbReference type="Google" id="ProtNLM"/>
    </source>
</evidence>
<feature type="region of interest" description="Disordered" evidence="1">
    <location>
        <begin position="345"/>
        <end position="393"/>
    </location>
</feature>
<dbReference type="OrthoDB" id="244495at2759"/>
<feature type="region of interest" description="Disordered" evidence="1">
    <location>
        <begin position="578"/>
        <end position="662"/>
    </location>
</feature>
<keyword evidence="3" id="KW-1185">Reference proteome</keyword>
<feature type="compositionally biased region" description="Pro residues" evidence="1">
    <location>
        <begin position="582"/>
        <end position="597"/>
    </location>
</feature>
<dbReference type="InterPro" id="IPR036915">
    <property type="entry name" value="Cyclin-like_sf"/>
</dbReference>
<dbReference type="EMBL" id="AWSO01000192">
    <property type="protein sequence ID" value="ESK93498.1"/>
    <property type="molecule type" value="Genomic_DNA"/>
</dbReference>
<gene>
    <name evidence="2" type="ORF">Moror_1690</name>
</gene>
<dbReference type="GO" id="GO:0016538">
    <property type="term" value="F:cyclin-dependent protein serine/threonine kinase regulator activity"/>
    <property type="evidence" value="ECO:0007669"/>
    <property type="project" value="TreeGrafter"/>
</dbReference>
<dbReference type="SUPFAM" id="SSF47954">
    <property type="entry name" value="Cyclin-like"/>
    <property type="match status" value="1"/>
</dbReference>
<name>V2X2Y4_MONRO</name>
<dbReference type="PANTHER" id="PTHR15615">
    <property type="match status" value="1"/>
</dbReference>
<evidence type="ECO:0000313" key="3">
    <source>
        <dbReference type="Proteomes" id="UP000017559"/>
    </source>
</evidence>
<dbReference type="Pfam" id="PF08613">
    <property type="entry name" value="Cyclin"/>
    <property type="match status" value="1"/>
</dbReference>
<proteinExistence type="predicted"/>
<dbReference type="Proteomes" id="UP000017559">
    <property type="component" value="Unassembled WGS sequence"/>
</dbReference>